<dbReference type="PANTHER" id="PTHR45674">
    <property type="entry name" value="DNA LIGASE 1/3 FAMILY MEMBER"/>
    <property type="match status" value="1"/>
</dbReference>
<dbReference type="InterPro" id="IPR016059">
    <property type="entry name" value="DNA_ligase_ATP-dep_CS"/>
</dbReference>
<comment type="catalytic activity">
    <reaction evidence="12">
        <text>ATP + (deoxyribonucleotide)n-3'-hydroxyl + 5'-phospho-(deoxyribonucleotide)m = (deoxyribonucleotide)n+m + AMP + diphosphate.</text>
        <dbReference type="EC" id="6.5.1.1"/>
    </reaction>
</comment>
<evidence type="ECO:0000313" key="18">
    <source>
        <dbReference type="EMBL" id="CAD7406859.1"/>
    </source>
</evidence>
<dbReference type="InterPro" id="IPR012308">
    <property type="entry name" value="DNA_ligase_ATP-dep_N"/>
</dbReference>
<sequence length="724" mass="80466">MIGSWPVTELAHDSNLATSRPAISNTSHTTNGGTSSITEDSRLCLRSISRLSCKLVKVFHDDVSLCSPSARDGSCGEDSPIKTRVLTKRRRIASDSEEETDKVPAKNCETSVGKKLAKFKADVSERAISSPPAPRQSPKKEAVTESTTDKSQSKVKQPCLEYNPDKGSYDPIQDASWRHGDKVPYSALARTLEKIENVSARLKMIEILSNYFRSVIVLSPDDLLASIYLCLNKLAPAYEGIELGIAETTLIRTIAQSTGRSVAQVKSDVADTGDIGIVAEQSRGNQRMMFQPARLTVRAVFDKLLEIATLEGKAVRTTGIYLLYLRTASYYPFGLYALSTNYANGLGIGEGELEEVNPHLRGGRVENHLGKTTPSSPDQDSNLDLPVLSGRAQHDKRALALACATTPPEQSYPPDVLNAAKGVPAETFKTRLDELALIIKTTYCTRKRKDVTESDIKVQVCVYMFDLMYLNGESLVRRPLSDRRRLLKEHFVPVEEEFQLAISIDTTTMEEVQDFLEDSVKGNCEGLMVKTLEADATYEIAKRSRNWLKLKKDYLEGVGDTLDLVVLGAYLGRGKRVGTYGGFLLACYDQDSEEYQSICKIGTGFTDDDLVKHTQVLKECVIPQPRPYYRYDPSHEPDHWFDANQVWEVKCADLSLSPVHRAAIGIVDHEKGISLRFPRFLRVREDKSAEEATTATQVAELYTNQDQVKNQGLGSTKVTEEDFY</sequence>
<dbReference type="Pfam" id="PF01068">
    <property type="entry name" value="DNA_ligase_A_M"/>
    <property type="match status" value="1"/>
</dbReference>
<evidence type="ECO:0000256" key="12">
    <source>
        <dbReference type="ARBA" id="ARBA00034003"/>
    </source>
</evidence>
<evidence type="ECO:0000256" key="1">
    <source>
        <dbReference type="ARBA" id="ARBA00007572"/>
    </source>
</evidence>
<keyword evidence="6" id="KW-0547">Nucleotide-binding</keyword>
<keyword evidence="10" id="KW-0234">DNA repair</keyword>
<dbReference type="InterPro" id="IPR036599">
    <property type="entry name" value="DNA_ligase_N_sf"/>
</dbReference>
<dbReference type="AlphaFoldDB" id="A0A7R9H3T1"/>
<dbReference type="GO" id="GO:1903461">
    <property type="term" value="P:Okazaki fragment processing involved in mitotic DNA replication"/>
    <property type="evidence" value="ECO:0007669"/>
    <property type="project" value="TreeGrafter"/>
</dbReference>
<keyword evidence="8" id="KW-0067">ATP-binding</keyword>
<keyword evidence="11" id="KW-0131">Cell cycle</keyword>
<dbReference type="GO" id="GO:0071897">
    <property type="term" value="P:DNA biosynthetic process"/>
    <property type="evidence" value="ECO:0007669"/>
    <property type="project" value="InterPro"/>
</dbReference>
<feature type="compositionally biased region" description="Basic and acidic residues" evidence="16">
    <location>
        <begin position="138"/>
        <end position="152"/>
    </location>
</feature>
<dbReference type="InterPro" id="IPR012310">
    <property type="entry name" value="DNA_ligase_ATP-dep_cent"/>
</dbReference>
<evidence type="ECO:0000256" key="13">
    <source>
        <dbReference type="ARBA" id="ARBA00041131"/>
    </source>
</evidence>
<dbReference type="SUPFAM" id="SSF117018">
    <property type="entry name" value="ATP-dependent DNA ligase DNA-binding domain"/>
    <property type="match status" value="1"/>
</dbReference>
<protein>
    <recommendedName>
        <fullName evidence="13">DNA ligase 1</fullName>
        <ecNumber evidence="2">6.5.1.1</ecNumber>
    </recommendedName>
    <alternativeName>
        <fullName evidence="14">DNA ligase I</fullName>
    </alternativeName>
</protein>
<dbReference type="PANTHER" id="PTHR45674:SF4">
    <property type="entry name" value="DNA LIGASE 1"/>
    <property type="match status" value="1"/>
</dbReference>
<name>A0A7R9H3T1_TIMPO</name>
<dbReference type="GO" id="GO:0005634">
    <property type="term" value="C:nucleus"/>
    <property type="evidence" value="ECO:0007669"/>
    <property type="project" value="TreeGrafter"/>
</dbReference>
<feature type="domain" description="ATP-dependent DNA ligase family profile" evidence="17">
    <location>
        <begin position="453"/>
        <end position="589"/>
    </location>
</feature>
<evidence type="ECO:0000256" key="2">
    <source>
        <dbReference type="ARBA" id="ARBA00012727"/>
    </source>
</evidence>
<dbReference type="InterPro" id="IPR050191">
    <property type="entry name" value="ATP-dep_DNA_ligase"/>
</dbReference>
<evidence type="ECO:0000256" key="5">
    <source>
        <dbReference type="ARBA" id="ARBA00022705"/>
    </source>
</evidence>
<dbReference type="CDD" id="cd07969">
    <property type="entry name" value="OBF_DNA_ligase_I"/>
    <property type="match status" value="1"/>
</dbReference>
<evidence type="ECO:0000256" key="9">
    <source>
        <dbReference type="ARBA" id="ARBA00023172"/>
    </source>
</evidence>
<evidence type="ECO:0000256" key="6">
    <source>
        <dbReference type="ARBA" id="ARBA00022741"/>
    </source>
</evidence>
<dbReference type="Gene3D" id="3.30.470.30">
    <property type="entry name" value="DNA ligase/mRNA capping enzyme"/>
    <property type="match status" value="1"/>
</dbReference>
<dbReference type="EC" id="6.5.1.1" evidence="2"/>
<keyword evidence="4" id="KW-0132">Cell division</keyword>
<feature type="region of interest" description="Disordered" evidence="16">
    <location>
        <begin position="16"/>
        <end position="37"/>
    </location>
</feature>
<evidence type="ECO:0000256" key="15">
    <source>
        <dbReference type="RuleBase" id="RU004196"/>
    </source>
</evidence>
<dbReference type="EMBL" id="OD003034">
    <property type="protein sequence ID" value="CAD7406859.1"/>
    <property type="molecule type" value="Genomic_DNA"/>
</dbReference>
<evidence type="ECO:0000256" key="14">
    <source>
        <dbReference type="ARBA" id="ARBA00041666"/>
    </source>
</evidence>
<dbReference type="GO" id="GO:0006281">
    <property type="term" value="P:DNA repair"/>
    <property type="evidence" value="ECO:0007669"/>
    <property type="project" value="UniProtKB-KW"/>
</dbReference>
<keyword evidence="7" id="KW-0227">DNA damage</keyword>
<evidence type="ECO:0000256" key="3">
    <source>
        <dbReference type="ARBA" id="ARBA00022598"/>
    </source>
</evidence>
<feature type="region of interest" description="Disordered" evidence="16">
    <location>
        <begin position="123"/>
        <end position="175"/>
    </location>
</feature>
<keyword evidence="9" id="KW-0233">DNA recombination</keyword>
<evidence type="ECO:0000256" key="4">
    <source>
        <dbReference type="ARBA" id="ARBA00022618"/>
    </source>
</evidence>
<reference evidence="18" key="1">
    <citation type="submission" date="2020-11" db="EMBL/GenBank/DDBJ databases">
        <authorList>
            <person name="Tran Van P."/>
        </authorList>
    </citation>
    <scope>NUCLEOTIDE SEQUENCE</scope>
</reference>
<dbReference type="InterPro" id="IPR012309">
    <property type="entry name" value="DNA_ligase_ATP-dep_C"/>
</dbReference>
<dbReference type="Gene3D" id="1.10.3260.10">
    <property type="entry name" value="DNA ligase, ATP-dependent, N-terminal domain"/>
    <property type="match status" value="1"/>
</dbReference>
<accession>A0A7R9H3T1</accession>
<dbReference type="Gene3D" id="2.40.50.140">
    <property type="entry name" value="Nucleic acid-binding proteins"/>
    <property type="match status" value="1"/>
</dbReference>
<evidence type="ECO:0000256" key="7">
    <source>
        <dbReference type="ARBA" id="ARBA00022763"/>
    </source>
</evidence>
<evidence type="ECO:0000256" key="10">
    <source>
        <dbReference type="ARBA" id="ARBA00023204"/>
    </source>
</evidence>
<dbReference type="PROSITE" id="PS00333">
    <property type="entry name" value="DNA_LIGASE_A2"/>
    <property type="match status" value="1"/>
</dbReference>
<dbReference type="GO" id="GO:0003910">
    <property type="term" value="F:DNA ligase (ATP) activity"/>
    <property type="evidence" value="ECO:0007669"/>
    <property type="project" value="UniProtKB-EC"/>
</dbReference>
<evidence type="ECO:0000256" key="8">
    <source>
        <dbReference type="ARBA" id="ARBA00022840"/>
    </source>
</evidence>
<dbReference type="InterPro" id="IPR000977">
    <property type="entry name" value="DNA_ligase_ATP-dep"/>
</dbReference>
<evidence type="ECO:0000256" key="11">
    <source>
        <dbReference type="ARBA" id="ARBA00023306"/>
    </source>
</evidence>
<dbReference type="GO" id="GO:0005739">
    <property type="term" value="C:mitochondrion"/>
    <property type="evidence" value="ECO:0007669"/>
    <property type="project" value="TreeGrafter"/>
</dbReference>
<dbReference type="NCBIfam" id="TIGR00574">
    <property type="entry name" value="dnl1"/>
    <property type="match status" value="1"/>
</dbReference>
<dbReference type="SUPFAM" id="SSF56091">
    <property type="entry name" value="DNA ligase/mRNA capping enzyme, catalytic domain"/>
    <property type="match status" value="1"/>
</dbReference>
<evidence type="ECO:0000259" key="17">
    <source>
        <dbReference type="PROSITE" id="PS50160"/>
    </source>
</evidence>
<dbReference type="Pfam" id="PF04679">
    <property type="entry name" value="DNA_ligase_A_C"/>
    <property type="match status" value="1"/>
</dbReference>
<dbReference type="GO" id="GO:0003677">
    <property type="term" value="F:DNA binding"/>
    <property type="evidence" value="ECO:0007669"/>
    <property type="project" value="InterPro"/>
</dbReference>
<dbReference type="FunFam" id="2.40.50.140:FF:000062">
    <property type="entry name" value="DNA ligase"/>
    <property type="match status" value="1"/>
</dbReference>
<dbReference type="InterPro" id="IPR012340">
    <property type="entry name" value="NA-bd_OB-fold"/>
</dbReference>
<dbReference type="GO" id="GO:0051301">
    <property type="term" value="P:cell division"/>
    <property type="evidence" value="ECO:0007669"/>
    <property type="project" value="UniProtKB-KW"/>
</dbReference>
<keyword evidence="3" id="KW-0436">Ligase</keyword>
<keyword evidence="5" id="KW-0235">DNA replication</keyword>
<feature type="compositionally biased region" description="Low complexity" evidence="16">
    <location>
        <begin position="23"/>
        <end position="37"/>
    </location>
</feature>
<dbReference type="GO" id="GO:0006310">
    <property type="term" value="P:DNA recombination"/>
    <property type="evidence" value="ECO:0007669"/>
    <property type="project" value="UniProtKB-KW"/>
</dbReference>
<dbReference type="Pfam" id="PF04675">
    <property type="entry name" value="DNA_ligase_A_N"/>
    <property type="match status" value="1"/>
</dbReference>
<organism evidence="18">
    <name type="scientific">Timema poppense</name>
    <name type="common">Walking stick</name>
    <dbReference type="NCBI Taxonomy" id="170557"/>
    <lineage>
        <taxon>Eukaryota</taxon>
        <taxon>Metazoa</taxon>
        <taxon>Ecdysozoa</taxon>
        <taxon>Arthropoda</taxon>
        <taxon>Hexapoda</taxon>
        <taxon>Insecta</taxon>
        <taxon>Pterygota</taxon>
        <taxon>Neoptera</taxon>
        <taxon>Polyneoptera</taxon>
        <taxon>Phasmatodea</taxon>
        <taxon>Timematodea</taxon>
        <taxon>Timematoidea</taxon>
        <taxon>Timematidae</taxon>
        <taxon>Timema</taxon>
    </lineage>
</organism>
<gene>
    <name evidence="18" type="ORF">TPSB3V08_LOCUS5611</name>
</gene>
<dbReference type="SUPFAM" id="SSF50249">
    <property type="entry name" value="Nucleic acid-binding proteins"/>
    <property type="match status" value="1"/>
</dbReference>
<proteinExistence type="inferred from homology"/>
<dbReference type="GO" id="GO:0005524">
    <property type="term" value="F:ATP binding"/>
    <property type="evidence" value="ECO:0007669"/>
    <property type="project" value="UniProtKB-KW"/>
</dbReference>
<comment type="similarity">
    <text evidence="1 15">Belongs to the ATP-dependent DNA ligase family.</text>
</comment>
<evidence type="ECO:0000256" key="16">
    <source>
        <dbReference type="SAM" id="MobiDB-lite"/>
    </source>
</evidence>
<dbReference type="PROSITE" id="PS50160">
    <property type="entry name" value="DNA_LIGASE_A3"/>
    <property type="match status" value="1"/>
</dbReference>